<feature type="region of interest" description="NMP" evidence="5">
    <location>
        <begin position="30"/>
        <end position="59"/>
    </location>
</feature>
<dbReference type="InterPro" id="IPR033690">
    <property type="entry name" value="Adenylat_kinase_CS"/>
</dbReference>
<comment type="caution">
    <text evidence="9">The sequence shown here is derived from an EMBL/GenBank/DDBJ whole genome shotgun (WGS) entry which is preliminary data.</text>
</comment>
<dbReference type="NCBIfam" id="TIGR01351">
    <property type="entry name" value="adk"/>
    <property type="match status" value="1"/>
</dbReference>
<dbReference type="EC" id="2.7.4.3" evidence="5 7"/>
<dbReference type="InterPro" id="IPR027417">
    <property type="entry name" value="P-loop_NTPase"/>
</dbReference>
<evidence type="ECO:0000259" key="8">
    <source>
        <dbReference type="Pfam" id="PF05191"/>
    </source>
</evidence>
<feature type="binding site" evidence="5">
    <location>
        <begin position="144"/>
        <end position="145"/>
    </location>
    <ligand>
        <name>ATP</name>
        <dbReference type="ChEBI" id="CHEBI:30616"/>
    </ligand>
</feature>
<feature type="binding site" evidence="5">
    <location>
        <begin position="57"/>
        <end position="59"/>
    </location>
    <ligand>
        <name>AMP</name>
        <dbReference type="ChEBI" id="CHEBI:456215"/>
    </ligand>
</feature>
<evidence type="ECO:0000256" key="4">
    <source>
        <dbReference type="ARBA" id="ARBA00022777"/>
    </source>
</evidence>
<evidence type="ECO:0000256" key="6">
    <source>
        <dbReference type="RuleBase" id="RU003330"/>
    </source>
</evidence>
<evidence type="ECO:0000256" key="2">
    <source>
        <dbReference type="ARBA" id="ARBA00022727"/>
    </source>
</evidence>
<protein>
    <recommendedName>
        <fullName evidence="5 7">Adenylate kinase</fullName>
        <shortName evidence="5">AK</shortName>
        <ecNumber evidence="5 7">2.7.4.3</ecNumber>
    </recommendedName>
    <alternativeName>
        <fullName evidence="5">ATP-AMP transphosphorylase</fullName>
    </alternativeName>
    <alternativeName>
        <fullName evidence="5">ATP:AMP phosphotransferase</fullName>
    </alternativeName>
    <alternativeName>
        <fullName evidence="5">Adenylate monophosphate kinase</fullName>
    </alternativeName>
</protein>
<name>A0ABP5CEH7_9ACTN</name>
<feature type="binding site" evidence="5">
    <location>
        <position position="134"/>
    </location>
    <ligand>
        <name>ATP</name>
        <dbReference type="ChEBI" id="CHEBI:30616"/>
    </ligand>
</feature>
<comment type="catalytic activity">
    <reaction evidence="5 7">
        <text>AMP + ATP = 2 ADP</text>
        <dbReference type="Rhea" id="RHEA:12973"/>
        <dbReference type="ChEBI" id="CHEBI:30616"/>
        <dbReference type="ChEBI" id="CHEBI:456215"/>
        <dbReference type="ChEBI" id="CHEBI:456216"/>
        <dbReference type="EC" id="2.7.4.3"/>
    </reaction>
</comment>
<gene>
    <name evidence="5" type="primary">adk</name>
    <name evidence="9" type="ORF">GCM10009838_19570</name>
</gene>
<feature type="binding site" evidence="5">
    <location>
        <begin position="85"/>
        <end position="88"/>
    </location>
    <ligand>
        <name>AMP</name>
        <dbReference type="ChEBI" id="CHEBI:456215"/>
    </ligand>
</feature>
<keyword evidence="1 5" id="KW-0808">Transferase</keyword>
<dbReference type="NCBIfam" id="NF001380">
    <property type="entry name" value="PRK00279.1-2"/>
    <property type="match status" value="1"/>
</dbReference>
<reference evidence="10" key="1">
    <citation type="journal article" date="2019" name="Int. J. Syst. Evol. Microbiol.">
        <title>The Global Catalogue of Microorganisms (GCM) 10K type strain sequencing project: providing services to taxonomists for standard genome sequencing and annotation.</title>
        <authorList>
            <consortium name="The Broad Institute Genomics Platform"/>
            <consortium name="The Broad Institute Genome Sequencing Center for Infectious Disease"/>
            <person name="Wu L."/>
            <person name="Ma J."/>
        </authorList>
    </citation>
    <scope>NUCLEOTIDE SEQUENCE [LARGE SCALE GENOMIC DNA]</scope>
    <source>
        <strain evidence="10">JCM 16013</strain>
    </source>
</reference>
<dbReference type="Gene3D" id="3.40.50.300">
    <property type="entry name" value="P-loop containing nucleotide triphosphate hydrolases"/>
    <property type="match status" value="1"/>
</dbReference>
<keyword evidence="3 5" id="KW-0547">Nucleotide-binding</keyword>
<keyword evidence="5 7" id="KW-0067">ATP-binding</keyword>
<comment type="subunit">
    <text evidence="5 7">Monomer.</text>
</comment>
<dbReference type="Pfam" id="PF00406">
    <property type="entry name" value="ADK"/>
    <property type="match status" value="1"/>
</dbReference>
<proteinExistence type="inferred from homology"/>
<dbReference type="NCBIfam" id="NF011100">
    <property type="entry name" value="PRK14527.1"/>
    <property type="match status" value="1"/>
</dbReference>
<keyword evidence="2 5" id="KW-0545">Nucleotide biosynthesis</keyword>
<dbReference type="HAMAP" id="MF_00235">
    <property type="entry name" value="Adenylate_kinase_Adk"/>
    <property type="match status" value="1"/>
</dbReference>
<comment type="similarity">
    <text evidence="5 6">Belongs to the adenylate kinase family.</text>
</comment>
<dbReference type="SUPFAM" id="SSF52540">
    <property type="entry name" value="P-loop containing nucleoside triphosphate hydrolases"/>
    <property type="match status" value="1"/>
</dbReference>
<dbReference type="PRINTS" id="PR00094">
    <property type="entry name" value="ADENYLTKNASE"/>
</dbReference>
<keyword evidence="10" id="KW-1185">Reference proteome</keyword>
<evidence type="ECO:0000313" key="9">
    <source>
        <dbReference type="EMBL" id="GAA1962711.1"/>
    </source>
</evidence>
<dbReference type="Proteomes" id="UP001499854">
    <property type="component" value="Unassembled WGS sequence"/>
</dbReference>
<comment type="caution">
    <text evidence="5">Lacks conserved residue(s) required for the propagation of feature annotation.</text>
</comment>
<evidence type="ECO:0000256" key="5">
    <source>
        <dbReference type="HAMAP-Rule" id="MF_00235"/>
    </source>
</evidence>
<dbReference type="InterPro" id="IPR007862">
    <property type="entry name" value="Adenylate_kinase_lid-dom"/>
</dbReference>
<feature type="binding site" evidence="5">
    <location>
        <position position="31"/>
    </location>
    <ligand>
        <name>AMP</name>
        <dbReference type="ChEBI" id="CHEBI:456215"/>
    </ligand>
</feature>
<feature type="binding site" evidence="5">
    <location>
        <begin position="10"/>
        <end position="15"/>
    </location>
    <ligand>
        <name>ATP</name>
        <dbReference type="ChEBI" id="CHEBI:30616"/>
    </ligand>
</feature>
<evidence type="ECO:0000313" key="10">
    <source>
        <dbReference type="Proteomes" id="UP001499854"/>
    </source>
</evidence>
<dbReference type="CDD" id="cd01428">
    <property type="entry name" value="ADK"/>
    <property type="match status" value="1"/>
</dbReference>
<dbReference type="PANTHER" id="PTHR23359">
    <property type="entry name" value="NUCLEOTIDE KINASE"/>
    <property type="match status" value="1"/>
</dbReference>
<dbReference type="EMBL" id="BAAAQM010000008">
    <property type="protein sequence ID" value="GAA1962711.1"/>
    <property type="molecule type" value="Genomic_DNA"/>
</dbReference>
<dbReference type="InterPro" id="IPR006259">
    <property type="entry name" value="Adenyl_kin_sub"/>
</dbReference>
<keyword evidence="5" id="KW-0963">Cytoplasm</keyword>
<dbReference type="NCBIfam" id="NF001381">
    <property type="entry name" value="PRK00279.1-3"/>
    <property type="match status" value="1"/>
</dbReference>
<comment type="pathway">
    <text evidence="5">Purine metabolism; AMP biosynthesis via salvage pathway; AMP from ADP: step 1/1.</text>
</comment>
<accession>A0ABP5CEH7</accession>
<evidence type="ECO:0000256" key="1">
    <source>
        <dbReference type="ARBA" id="ARBA00022679"/>
    </source>
</evidence>
<dbReference type="Pfam" id="PF05191">
    <property type="entry name" value="ADK_lid"/>
    <property type="match status" value="1"/>
</dbReference>
<dbReference type="GO" id="GO:0016301">
    <property type="term" value="F:kinase activity"/>
    <property type="evidence" value="ECO:0007669"/>
    <property type="project" value="UniProtKB-KW"/>
</dbReference>
<comment type="domain">
    <text evidence="5">Consists of three domains, a large central CORE domain and two small peripheral domains, NMPbind and LID, which undergo movements during catalysis. The LID domain closes over the site of phosphoryl transfer upon ATP binding. Assembling and dissambling the active center during each catalytic cycle provides an effective means to prevent ATP hydrolysis.</text>
</comment>
<dbReference type="RefSeq" id="WP_344656621.1">
    <property type="nucleotide sequence ID" value="NZ_BAAAQM010000008.1"/>
</dbReference>
<dbReference type="PROSITE" id="PS00113">
    <property type="entry name" value="ADENYLATE_KINASE"/>
    <property type="match status" value="1"/>
</dbReference>
<feature type="domain" description="Adenylate kinase active site lid" evidence="8">
    <location>
        <begin position="134"/>
        <end position="170"/>
    </location>
</feature>
<feature type="binding site" evidence="5">
    <location>
        <position position="207"/>
    </location>
    <ligand>
        <name>ATP</name>
        <dbReference type="ChEBI" id="CHEBI:30616"/>
    </ligand>
</feature>
<evidence type="ECO:0000256" key="7">
    <source>
        <dbReference type="RuleBase" id="RU003331"/>
    </source>
</evidence>
<sequence length="227" mass="24453">MRIVLVGPPGAGKGTQASFIASHLGVPKISTGDIFRANISQGTPLGVKAKEYLDAGHLVPDELTIDIVRDRLSQPDAAGGFLLDGFPRNVAQAEELDEILADNGVSPSVGKAYLDIVLDLEVDNDEVIKRISGRRLCRNDSGHIFHVDYSPSQAGDKCDVCGGELYQRSDDKEEVVRKRLEVYAAETAPIIDYYREQGVLTTIEAAGQVHVITERAIAAVDQVAARG</sequence>
<feature type="binding site" evidence="5">
    <location>
        <position position="179"/>
    </location>
    <ligand>
        <name>AMP</name>
        <dbReference type="ChEBI" id="CHEBI:456215"/>
    </ligand>
</feature>
<comment type="subcellular location">
    <subcellularLocation>
        <location evidence="5 7">Cytoplasm</location>
    </subcellularLocation>
</comment>
<organism evidence="9 10">
    <name type="scientific">Catenulispora subtropica</name>
    <dbReference type="NCBI Taxonomy" id="450798"/>
    <lineage>
        <taxon>Bacteria</taxon>
        <taxon>Bacillati</taxon>
        <taxon>Actinomycetota</taxon>
        <taxon>Actinomycetes</taxon>
        <taxon>Catenulisporales</taxon>
        <taxon>Catenulisporaceae</taxon>
        <taxon>Catenulispora</taxon>
    </lineage>
</organism>
<dbReference type="InterPro" id="IPR000850">
    <property type="entry name" value="Adenylat/UMP-CMP_kin"/>
</dbReference>
<evidence type="ECO:0000256" key="3">
    <source>
        <dbReference type="ARBA" id="ARBA00022741"/>
    </source>
</evidence>
<comment type="function">
    <text evidence="5">Catalyzes the reversible transfer of the terminal phosphate group between ATP and AMP. Plays an important role in cellular energy homeostasis and in adenine nucleotide metabolism.</text>
</comment>
<feature type="binding site" evidence="5">
    <location>
        <position position="168"/>
    </location>
    <ligand>
        <name>AMP</name>
        <dbReference type="ChEBI" id="CHEBI:456215"/>
    </ligand>
</feature>
<keyword evidence="4 5" id="KW-0418">Kinase</keyword>
<feature type="binding site" evidence="5">
    <location>
        <position position="92"/>
    </location>
    <ligand>
        <name>AMP</name>
        <dbReference type="ChEBI" id="CHEBI:456215"/>
    </ligand>
</feature>
<feature type="binding site" evidence="5">
    <location>
        <position position="36"/>
    </location>
    <ligand>
        <name>AMP</name>
        <dbReference type="ChEBI" id="CHEBI:456215"/>
    </ligand>
</feature>